<organism evidence="4 5">
    <name type="scientific">Exocentrus adspersus</name>
    <dbReference type="NCBI Taxonomy" id="1586481"/>
    <lineage>
        <taxon>Eukaryota</taxon>
        <taxon>Metazoa</taxon>
        <taxon>Ecdysozoa</taxon>
        <taxon>Arthropoda</taxon>
        <taxon>Hexapoda</taxon>
        <taxon>Insecta</taxon>
        <taxon>Pterygota</taxon>
        <taxon>Neoptera</taxon>
        <taxon>Endopterygota</taxon>
        <taxon>Coleoptera</taxon>
        <taxon>Polyphaga</taxon>
        <taxon>Cucujiformia</taxon>
        <taxon>Chrysomeloidea</taxon>
        <taxon>Cerambycidae</taxon>
        <taxon>Lamiinae</taxon>
        <taxon>Acanthocinini</taxon>
        <taxon>Exocentrus</taxon>
    </lineage>
</organism>
<evidence type="ECO:0000313" key="4">
    <source>
        <dbReference type="EMBL" id="KAJ8921717.1"/>
    </source>
</evidence>
<keyword evidence="1" id="KW-0862">Zinc</keyword>
<name>A0AAV8W5X1_9CUCU</name>
<dbReference type="PANTHER" id="PTHR24216">
    <property type="entry name" value="PAXILLIN-RELATED"/>
    <property type="match status" value="1"/>
</dbReference>
<feature type="non-terminal residue" evidence="4">
    <location>
        <position position="1007"/>
    </location>
</feature>
<evidence type="ECO:0000256" key="1">
    <source>
        <dbReference type="PROSITE-ProRule" id="PRU00047"/>
    </source>
</evidence>
<feature type="domain" description="CCHC-type" evidence="3">
    <location>
        <begin position="376"/>
        <end position="389"/>
    </location>
</feature>
<evidence type="ECO:0000259" key="3">
    <source>
        <dbReference type="PROSITE" id="PS50158"/>
    </source>
</evidence>
<dbReference type="EMBL" id="JANEYG010000009">
    <property type="protein sequence ID" value="KAJ8921717.1"/>
    <property type="molecule type" value="Genomic_DNA"/>
</dbReference>
<feature type="compositionally biased region" description="Basic and acidic residues" evidence="2">
    <location>
        <begin position="979"/>
        <end position="993"/>
    </location>
</feature>
<reference evidence="4 5" key="1">
    <citation type="journal article" date="2023" name="Insect Mol. Biol.">
        <title>Genome sequencing provides insights into the evolution of gene families encoding plant cell wall-degrading enzymes in longhorned beetles.</title>
        <authorList>
            <person name="Shin N.R."/>
            <person name="Okamura Y."/>
            <person name="Kirsch R."/>
            <person name="Pauchet Y."/>
        </authorList>
    </citation>
    <scope>NUCLEOTIDE SEQUENCE [LARGE SCALE GENOMIC DNA]</scope>
    <source>
        <strain evidence="4">EAD_L_NR</strain>
    </source>
</reference>
<accession>A0AAV8W5X1</accession>
<feature type="region of interest" description="Disordered" evidence="2">
    <location>
        <begin position="1"/>
        <end position="20"/>
    </location>
</feature>
<dbReference type="GO" id="GO:0008270">
    <property type="term" value="F:zinc ion binding"/>
    <property type="evidence" value="ECO:0007669"/>
    <property type="project" value="UniProtKB-KW"/>
</dbReference>
<dbReference type="PANTHER" id="PTHR24216:SF65">
    <property type="entry name" value="PAXILLIN-LIKE PROTEIN 1"/>
    <property type="match status" value="1"/>
</dbReference>
<feature type="region of interest" description="Disordered" evidence="2">
    <location>
        <begin position="624"/>
        <end position="645"/>
    </location>
</feature>
<feature type="compositionally biased region" description="Polar residues" evidence="2">
    <location>
        <begin position="853"/>
        <end position="864"/>
    </location>
</feature>
<feature type="region of interest" description="Disordered" evidence="2">
    <location>
        <begin position="731"/>
        <end position="756"/>
    </location>
</feature>
<keyword evidence="1" id="KW-0479">Metal-binding</keyword>
<evidence type="ECO:0000313" key="5">
    <source>
        <dbReference type="Proteomes" id="UP001159042"/>
    </source>
</evidence>
<dbReference type="Pfam" id="PF03732">
    <property type="entry name" value="Retrotrans_gag"/>
    <property type="match status" value="1"/>
</dbReference>
<feature type="domain" description="CCHC-type" evidence="3">
    <location>
        <begin position="813"/>
        <end position="827"/>
    </location>
</feature>
<feature type="compositionally biased region" description="Basic residues" evidence="2">
    <location>
        <begin position="865"/>
        <end position="896"/>
    </location>
</feature>
<feature type="region of interest" description="Disordered" evidence="2">
    <location>
        <begin position="521"/>
        <end position="611"/>
    </location>
</feature>
<feature type="region of interest" description="Disordered" evidence="2">
    <location>
        <begin position="929"/>
        <end position="1007"/>
    </location>
</feature>
<proteinExistence type="predicted"/>
<dbReference type="SMART" id="SM00343">
    <property type="entry name" value="ZnF_C2HC"/>
    <property type="match status" value="3"/>
</dbReference>
<feature type="compositionally biased region" description="Pro residues" evidence="2">
    <location>
        <begin position="627"/>
        <end position="637"/>
    </location>
</feature>
<feature type="region of interest" description="Disordered" evidence="2">
    <location>
        <begin position="851"/>
        <end position="903"/>
    </location>
</feature>
<feature type="compositionally biased region" description="Polar residues" evidence="2">
    <location>
        <begin position="346"/>
        <end position="367"/>
    </location>
</feature>
<dbReference type="InterPro" id="IPR036875">
    <property type="entry name" value="Znf_CCHC_sf"/>
</dbReference>
<feature type="compositionally biased region" description="Low complexity" evidence="2">
    <location>
        <begin position="954"/>
        <end position="972"/>
    </location>
</feature>
<dbReference type="Proteomes" id="UP001159042">
    <property type="component" value="Unassembled WGS sequence"/>
</dbReference>
<dbReference type="AlphaFoldDB" id="A0AAV8W5X1"/>
<dbReference type="InterPro" id="IPR001878">
    <property type="entry name" value="Znf_CCHC"/>
</dbReference>
<comment type="caution">
    <text evidence="4">The sequence shown here is derived from an EMBL/GenBank/DDBJ whole genome shotgun (WGS) entry which is preliminary data.</text>
</comment>
<feature type="compositionally biased region" description="Low complexity" evidence="2">
    <location>
        <begin position="315"/>
        <end position="325"/>
    </location>
</feature>
<feature type="compositionally biased region" description="Polar residues" evidence="2">
    <location>
        <begin position="587"/>
        <end position="601"/>
    </location>
</feature>
<keyword evidence="1" id="KW-0863">Zinc-finger</keyword>
<dbReference type="PROSITE" id="PS50158">
    <property type="entry name" value="ZF_CCHC"/>
    <property type="match status" value="2"/>
</dbReference>
<feature type="region of interest" description="Disordered" evidence="2">
    <location>
        <begin position="285"/>
        <end position="367"/>
    </location>
</feature>
<evidence type="ECO:0000256" key="2">
    <source>
        <dbReference type="SAM" id="MobiDB-lite"/>
    </source>
</evidence>
<protein>
    <recommendedName>
        <fullName evidence="3">CCHC-type domain-containing protein</fullName>
    </recommendedName>
</protein>
<sequence>MTTPGGAKTPTDPKPDPAAVDLGDLRLSWIYKLRKDEIDAELDKFRLDLTGTVEEKKKRLVRFIREGCTSPRPGRQTEHLQFPVPPPLPTTGNQIPSVQQPSLTAPPATTVPPFPGAVSTFTVSTVCERVRKWNLRFNGKTDAVEFLEKLCEFQEHSGISTTALLPTLYEIFQGNALAWYRNNRELWSCWEDFVTDFKQFYLPVDYESFLEEQIYHRRQQPGESGRDYLVAIQTLLRRHGGFTPEKALYRLHGNLRPEYKEYIRLSDVQGARDLVRRIEEFETIQEEKSRSKARQPNAIPSYGNRPKVIAPPPAAGATPGQNPEPTTAPPRPTAMPGNHRSPHPTTPSRTASSPNTRSAAGNTATTGSGFDRNSICWRCGKGGHFRSQCQAPPRLFCSRYPEGSPEDNEIPTAHTDRLQKLKEVYELVRVNLAQAFTSQSHYYNLRRREWRCRVGDRVMKRENPLSSAAKGFAAKLAPKYSGPYTVTAVVSPVVYDLRSDTGRKLSHIHIKDLKPFVPYSAEVPSTPAAPPPARRAPERRTRTAGPANPDRCRPKAEMGPDTCRPSPNSGPVPDAGRSAKGHPPQPSSDDTTAGPSQTRGSGTIRAFEPQAPTTARLELPVAEDRPAIPPLPTPAAAPAPEVTATRDQPSIELAERVFRHPHCGEWGEDLYREIQALRPPHYRPDRPWRCRFVDAAQRVRWAMDLTSLHLSFSSDDEDPVVRALEEALREPDDDIPPEPRAVSPIVPATGDSAVSDHKRVAPDLTRIILSLQDEPDLGIRLLGPPPTAAPAAGSTAPSTDCHIYLPVDRWALCWRCGHPGHSRYACKGKPKVFCSRCGLYGTMSKDCACDKASGQNHPRLSQSAHPRHRTSIRRPPRSPSQRRSRSAAQSRHRSHPTTHVSRGTQCHLAQWSLAYTLGVARRHKQLLAGNQTQQTCRPRAPAQRIRLSPKVEYSARAQASPEPAAQSPAKAQVYPGHSKAKERVADQPLHRADVPSTRPGTDSEPVR</sequence>
<keyword evidence="5" id="KW-1185">Reference proteome</keyword>
<dbReference type="InterPro" id="IPR005162">
    <property type="entry name" value="Retrotrans_gag_dom"/>
</dbReference>
<dbReference type="GO" id="GO:0003676">
    <property type="term" value="F:nucleic acid binding"/>
    <property type="evidence" value="ECO:0007669"/>
    <property type="project" value="InterPro"/>
</dbReference>
<dbReference type="SUPFAM" id="SSF57756">
    <property type="entry name" value="Retrovirus zinc finger-like domains"/>
    <property type="match status" value="2"/>
</dbReference>
<gene>
    <name evidence="4" type="ORF">NQ315_010627</name>
</gene>